<dbReference type="STRING" id="1080227.A8L45_02285"/>
<evidence type="ECO:0000313" key="3">
    <source>
        <dbReference type="Proteomes" id="UP000094936"/>
    </source>
</evidence>
<dbReference type="Proteomes" id="UP000094936">
    <property type="component" value="Unassembled WGS sequence"/>
</dbReference>
<dbReference type="Gene3D" id="3.40.630.30">
    <property type="match status" value="1"/>
</dbReference>
<dbReference type="EMBL" id="LYBM01000002">
    <property type="protein sequence ID" value="ODA35883.1"/>
    <property type="molecule type" value="Genomic_DNA"/>
</dbReference>
<name>A0A1C3ERL3_9GAMM</name>
<feature type="domain" description="N-acetyltransferase" evidence="1">
    <location>
        <begin position="1"/>
        <end position="166"/>
    </location>
</feature>
<accession>A0A1C3ERL3</accession>
<dbReference type="PANTHER" id="PTHR43072">
    <property type="entry name" value="N-ACETYLTRANSFERASE"/>
    <property type="match status" value="1"/>
</dbReference>
<dbReference type="InterPro" id="IPR016181">
    <property type="entry name" value="Acyl_CoA_acyltransferase"/>
</dbReference>
<comment type="caution">
    <text evidence="2">The sequence shown here is derived from an EMBL/GenBank/DDBJ whole genome shotgun (WGS) entry which is preliminary data.</text>
</comment>
<keyword evidence="3" id="KW-1185">Reference proteome</keyword>
<dbReference type="GO" id="GO:0016747">
    <property type="term" value="F:acyltransferase activity, transferring groups other than amino-acyl groups"/>
    <property type="evidence" value="ECO:0007669"/>
    <property type="project" value="InterPro"/>
</dbReference>
<dbReference type="PANTHER" id="PTHR43072:SF52">
    <property type="entry name" value="GCN5-RELATED N-ACETYLTRANSFERASE"/>
    <property type="match status" value="1"/>
</dbReference>
<dbReference type="SUPFAM" id="SSF55729">
    <property type="entry name" value="Acyl-CoA N-acyltransferases (Nat)"/>
    <property type="match status" value="1"/>
</dbReference>
<dbReference type="CDD" id="cd04301">
    <property type="entry name" value="NAT_SF"/>
    <property type="match status" value="1"/>
</dbReference>
<dbReference type="InterPro" id="IPR000182">
    <property type="entry name" value="GNAT_dom"/>
</dbReference>
<sequence length="170" mass="18978">MKVRRVRPHDAASVVTLMQKLDGESEFLLYEPGERSVCVEEQQEILTSFTEQSHKVMFVVENENALSGFLSATGSTIKRKKHVANFTMGLLKSAGGRGLGKTLLSHLEVWAEQNAVTRLELSVMCDNERAVGLYQSQGYQIEGTKVNSVKLKDRYVDGYLMAKILPEIPT</sequence>
<gene>
    <name evidence="2" type="ORF">A8L45_02285</name>
</gene>
<evidence type="ECO:0000259" key="1">
    <source>
        <dbReference type="PROSITE" id="PS51186"/>
    </source>
</evidence>
<organism evidence="2 3">
    <name type="scientific">Veronia pacifica</name>
    <dbReference type="NCBI Taxonomy" id="1080227"/>
    <lineage>
        <taxon>Bacteria</taxon>
        <taxon>Pseudomonadati</taxon>
        <taxon>Pseudomonadota</taxon>
        <taxon>Gammaproteobacteria</taxon>
        <taxon>Vibrionales</taxon>
        <taxon>Vibrionaceae</taxon>
        <taxon>Veronia</taxon>
    </lineage>
</organism>
<proteinExistence type="predicted"/>
<dbReference type="OrthoDB" id="336415at2"/>
<reference evidence="2 3" key="1">
    <citation type="submission" date="2016-05" db="EMBL/GenBank/DDBJ databases">
        <title>Genomic Taxonomy of the Vibrionaceae.</title>
        <authorList>
            <person name="Gomez-Gil B."/>
            <person name="Enciso-Ibarra J."/>
        </authorList>
    </citation>
    <scope>NUCLEOTIDE SEQUENCE [LARGE SCALE GENOMIC DNA]</scope>
    <source>
        <strain evidence="2 3">CAIM 1920</strain>
    </source>
</reference>
<dbReference type="RefSeq" id="WP_068898789.1">
    <property type="nucleotide sequence ID" value="NZ_JBHUIF010000032.1"/>
</dbReference>
<protein>
    <recommendedName>
        <fullName evidence="1">N-acetyltransferase domain-containing protein</fullName>
    </recommendedName>
</protein>
<evidence type="ECO:0000313" key="2">
    <source>
        <dbReference type="EMBL" id="ODA35883.1"/>
    </source>
</evidence>
<dbReference type="Pfam" id="PF00583">
    <property type="entry name" value="Acetyltransf_1"/>
    <property type="match status" value="1"/>
</dbReference>
<dbReference type="PROSITE" id="PS51186">
    <property type="entry name" value="GNAT"/>
    <property type="match status" value="1"/>
</dbReference>
<dbReference type="AlphaFoldDB" id="A0A1C3ERL3"/>